<dbReference type="EMBL" id="DQ837165">
    <property type="protein sequence ID" value="AAQ88177.1"/>
    <property type="molecule type" value="Genomic_DNA"/>
</dbReference>
<name>Q77SA9_9ABAC</name>
<dbReference type="KEGG" id="vg:5176457"/>
<evidence type="ECO:0000313" key="1">
    <source>
        <dbReference type="EMBL" id="AAQ88177.1"/>
    </source>
</evidence>
<dbReference type="OrthoDB" id="18354at10239"/>
<dbReference type="EMBL" id="MZ394738">
    <property type="protein sequence ID" value="QWV59712.1"/>
    <property type="molecule type" value="Genomic_DNA"/>
</dbReference>
<dbReference type="RefSeq" id="YP_874317.1">
    <property type="nucleotide sequence ID" value="NC_008586.1"/>
</dbReference>
<organism evidence="1 3">
    <name type="scientific">Ectropis obliqua nucleopolyhedrovirus</name>
    <dbReference type="NCBI Taxonomy" id="59376"/>
    <lineage>
        <taxon>Viruses</taxon>
        <taxon>Viruses incertae sedis</taxon>
        <taxon>Naldaviricetes</taxon>
        <taxon>Lefavirales</taxon>
        <taxon>Baculoviridae</taxon>
        <taxon>Alphabaculovirus</taxon>
        <taxon>Alphabaculovirus ecobliquae</taxon>
    </lineage>
</organism>
<protein>
    <submittedName>
        <fullName evidence="1">Late expression factor 1</fullName>
    </submittedName>
</protein>
<accession>Q77SA9</accession>
<evidence type="ECO:0000313" key="2">
    <source>
        <dbReference type="EMBL" id="QWV59712.1"/>
    </source>
</evidence>
<gene>
    <name evidence="2" type="ORF">QF4000126</name>
</gene>
<sequence length="242" mass="28417">MNLSSTISMALNQSAIFAGTYSMKRAKLMWNNVAFNDCRTYAFLDVTQKWHHPTLYFENFEKFYNYLRQHRISDVHVKPLPDNGGREWVVDVDIEATDCELMLKTKISVAKVAFVKFFGTNVTRIMYSGNRGIHVWLRIDKFRMNADKSVRQRYFDVFVMPKKIVLNEILPNSFVWCVQSAFEEDEIRLMLKQLYKGQVVDASTLIKDFWPAVDKHIFCNLNQIRAPFSYNSKGKKFSLKLH</sequence>
<dbReference type="Proteomes" id="UP000214344">
    <property type="component" value="Segment"/>
</dbReference>
<dbReference type="InterPro" id="IPR016658">
    <property type="entry name" value="DNA_primase_LEF1"/>
</dbReference>
<proteinExistence type="predicted"/>
<dbReference type="SUPFAM" id="SSF56747">
    <property type="entry name" value="Prim-pol domain"/>
    <property type="match status" value="1"/>
</dbReference>
<dbReference type="PIRSF" id="PIRSF016433">
    <property type="entry name" value="Viral_DNA_prim"/>
    <property type="match status" value="1"/>
</dbReference>
<reference evidence="1 3" key="1">
    <citation type="journal article" date="2006" name="J. Microbiol.">
        <title>Morphological, phylogenetic and biological characteristics of Ectropis obliqua single-nucleocapsid nucleopolyhedrovirus.</title>
        <authorList>
            <person name="Ma X.C."/>
            <person name="Xu H.J."/>
            <person name="Tang M.J."/>
            <person name="Xiao Q."/>
            <person name="Hong J."/>
            <person name="Zhang C.X."/>
        </authorList>
    </citation>
    <scope>NUCLEOTIDE SEQUENCE [LARGE SCALE GENOMIC DNA]</scope>
    <source>
        <strain evidence="1 3">A1</strain>
    </source>
</reference>
<keyword evidence="3" id="KW-1185">Reference proteome</keyword>
<reference evidence="2" key="4">
    <citation type="submission" date="2021-06" db="EMBL/GenBank/DDBJ databases">
        <authorList>
            <person name="Xiao Q."/>
            <person name="Zhang X.X."/>
            <person name="Tang M.J."/>
        </authorList>
    </citation>
    <scope>NUCLEOTIDE SEQUENCE</scope>
    <source>
        <strain evidence="2">QF4</strain>
    </source>
</reference>
<evidence type="ECO:0000313" key="3">
    <source>
        <dbReference type="Proteomes" id="UP000214344"/>
    </source>
</evidence>
<reference evidence="1" key="2">
    <citation type="submission" date="2006-07" db="EMBL/GenBank/DDBJ databases">
        <authorList>
            <person name="Zhang C.-X."/>
            <person name="Yang Z.-N."/>
            <person name="Ma X.-C."/>
            <person name="Xiao Q."/>
        </authorList>
    </citation>
    <scope>NUCLEOTIDE SEQUENCE</scope>
    <source>
        <strain evidence="1">A1</strain>
    </source>
</reference>
<reference evidence="1 3" key="3">
    <citation type="journal article" date="2007" name="Virology">
        <title>Genome sequence and organization of a nucleopolyhedrovirus that infects the tea looper caterpillar, Ectropis obliqua.</title>
        <authorList>
            <person name="Ma X.C."/>
            <person name="Shang J.Y."/>
            <person name="Yang Z.N."/>
            <person name="Bao Y.Y."/>
            <person name="Xiao Q."/>
            <person name="Zhang C.X."/>
        </authorList>
    </citation>
    <scope>NUCLEOTIDE SEQUENCE [LARGE SCALE GENOMIC DNA]</scope>
    <source>
        <strain evidence="1 3">A1</strain>
    </source>
</reference>
<dbReference type="Gene3D" id="3.90.920.10">
    <property type="entry name" value="DNA primase, PRIM domain"/>
    <property type="match status" value="1"/>
</dbReference>